<feature type="transmembrane region" description="Helical" evidence="13">
    <location>
        <begin position="143"/>
        <end position="162"/>
    </location>
</feature>
<organism evidence="14 15">
    <name type="scientific">Pasteurella bettyae CCUG 2042</name>
    <dbReference type="NCBI Taxonomy" id="1095749"/>
    <lineage>
        <taxon>Bacteria</taxon>
        <taxon>Pseudomonadati</taxon>
        <taxon>Pseudomonadota</taxon>
        <taxon>Gammaproteobacteria</taxon>
        <taxon>Pasteurellales</taxon>
        <taxon>Pasteurellaceae</taxon>
        <taxon>Pasteurella</taxon>
    </lineage>
</organism>
<evidence type="ECO:0000256" key="9">
    <source>
        <dbReference type="ARBA" id="ARBA00023065"/>
    </source>
</evidence>
<keyword evidence="8 13" id="KW-1133">Transmembrane helix</keyword>
<dbReference type="GO" id="GO:0015099">
    <property type="term" value="F:nickel cation transmembrane transporter activity"/>
    <property type="evidence" value="ECO:0007669"/>
    <property type="project" value="UniProtKB-UniRule"/>
</dbReference>
<evidence type="ECO:0000256" key="10">
    <source>
        <dbReference type="ARBA" id="ARBA00023112"/>
    </source>
</evidence>
<evidence type="ECO:0000256" key="8">
    <source>
        <dbReference type="ARBA" id="ARBA00022989"/>
    </source>
</evidence>
<evidence type="ECO:0000256" key="4">
    <source>
        <dbReference type="ARBA" id="ARBA00022448"/>
    </source>
</evidence>
<dbReference type="GO" id="GO:0010045">
    <property type="term" value="P:response to nickel cation"/>
    <property type="evidence" value="ECO:0007669"/>
    <property type="project" value="TreeGrafter"/>
</dbReference>
<comment type="similarity">
    <text evidence="13">Belongs to the NiCoT transporter (TC 2.A.52) family.</text>
</comment>
<dbReference type="InterPro" id="IPR011541">
    <property type="entry name" value="Ni/Co_transpt_high_affinity"/>
</dbReference>
<evidence type="ECO:0000256" key="1">
    <source>
        <dbReference type="ARBA" id="ARBA00002510"/>
    </source>
</evidence>
<feature type="transmembrane region" description="Helical" evidence="13">
    <location>
        <begin position="313"/>
        <end position="336"/>
    </location>
</feature>
<dbReference type="GO" id="GO:0046583">
    <property type="term" value="F:monoatomic cation efflux transmembrane transporter activity"/>
    <property type="evidence" value="ECO:0007669"/>
    <property type="project" value="TreeGrafter"/>
</dbReference>
<dbReference type="eggNOG" id="COG2215">
    <property type="taxonomic scope" value="Bacteria"/>
</dbReference>
<dbReference type="OrthoDB" id="9812956at2"/>
<dbReference type="EMBL" id="AJSX01000017">
    <property type="protein sequence ID" value="EIJ70591.1"/>
    <property type="molecule type" value="Genomic_DNA"/>
</dbReference>
<accession>I3DFU8</accession>
<dbReference type="GO" id="GO:0032025">
    <property type="term" value="P:response to cobalt ion"/>
    <property type="evidence" value="ECO:0007669"/>
    <property type="project" value="TreeGrafter"/>
</dbReference>
<keyword evidence="3" id="KW-0171">Cobalt transport</keyword>
<evidence type="ECO:0000256" key="7">
    <source>
        <dbReference type="ARBA" id="ARBA00022692"/>
    </source>
</evidence>
<keyword evidence="15" id="KW-1185">Reference proteome</keyword>
<evidence type="ECO:0000256" key="3">
    <source>
        <dbReference type="ARBA" id="ARBA00022426"/>
    </source>
</evidence>
<feature type="transmembrane region" description="Helical" evidence="13">
    <location>
        <begin position="268"/>
        <end position="292"/>
    </location>
</feature>
<keyword evidence="12" id="KW-0170">Cobalt</keyword>
<evidence type="ECO:0000256" key="12">
    <source>
        <dbReference type="ARBA" id="ARBA00023285"/>
    </source>
</evidence>
<keyword evidence="9" id="KW-0406">Ion transport</keyword>
<dbReference type="Proteomes" id="UP000006457">
    <property type="component" value="Unassembled WGS sequence"/>
</dbReference>
<keyword evidence="6" id="KW-0533">Nickel</keyword>
<comment type="function">
    <text evidence="1">Efflux system for nickel and cobalt.</text>
</comment>
<evidence type="ECO:0000256" key="5">
    <source>
        <dbReference type="ARBA" id="ARBA00022475"/>
    </source>
</evidence>
<proteinExistence type="inferred from homology"/>
<evidence type="ECO:0000256" key="11">
    <source>
        <dbReference type="ARBA" id="ARBA00023136"/>
    </source>
</evidence>
<comment type="subcellular location">
    <subcellularLocation>
        <location evidence="2 13">Cell membrane</location>
        <topology evidence="2 13">Multi-pass membrane protein</topology>
    </subcellularLocation>
</comment>
<feature type="transmembrane region" description="Helical" evidence="13">
    <location>
        <begin position="16"/>
        <end position="37"/>
    </location>
</feature>
<dbReference type="InterPro" id="IPR051224">
    <property type="entry name" value="NiCoT_RcnA"/>
</dbReference>
<gene>
    <name evidence="14" type="ORF">HMPREF1052_1775</name>
</gene>
<feature type="transmembrane region" description="Helical" evidence="13">
    <location>
        <begin position="64"/>
        <end position="87"/>
    </location>
</feature>
<comment type="caution">
    <text evidence="14">The sequence shown here is derived from an EMBL/GenBank/DDBJ whole genome shotgun (WGS) entry which is preliminary data.</text>
</comment>
<dbReference type="PATRIC" id="fig|1095749.3.peg.703"/>
<feature type="transmembrane region" description="Helical" evidence="13">
    <location>
        <begin position="240"/>
        <end position="262"/>
    </location>
</feature>
<keyword evidence="10" id="KW-0921">Nickel transport</keyword>
<keyword evidence="4 13" id="KW-0813">Transport</keyword>
<dbReference type="GO" id="GO:0006824">
    <property type="term" value="P:cobalt ion transport"/>
    <property type="evidence" value="ECO:0007669"/>
    <property type="project" value="UniProtKB-KW"/>
</dbReference>
<evidence type="ECO:0000313" key="15">
    <source>
        <dbReference type="Proteomes" id="UP000006457"/>
    </source>
</evidence>
<evidence type="ECO:0000313" key="14">
    <source>
        <dbReference type="EMBL" id="EIJ70591.1"/>
    </source>
</evidence>
<dbReference type="GO" id="GO:0005886">
    <property type="term" value="C:plasma membrane"/>
    <property type="evidence" value="ECO:0007669"/>
    <property type="project" value="UniProtKB-SubCell"/>
</dbReference>
<evidence type="ECO:0000256" key="13">
    <source>
        <dbReference type="RuleBase" id="RU362101"/>
    </source>
</evidence>
<sequence length="351" mass="39507">MQIKAVQKENLKHNKWIWIVLLISLIIAITNLFPWLFTHIVVWQREFNQLISDNLQEIKHNPRVAGSMLILISFLYGIFHAAGPGHGKFIIVSYLSTHQSKLKKSMKLSFLSSLMQGVVAILATSIVVVILNLSSAYFKLSQLWLERVAYLLVILLGLRWCYQSFQKFIKKHRTLSQANKVPHIRQINVLADNLRIGQNITQIQSQEFIPHEHGTDCGCGHKHMPEHTELEQATSWKSQFLVIMSIGMRPCTGAIFVLFLSYMLNSYAWGIVATLAMSIGTGLTLSSFAAMVQYARSTAIKVGKWYLSPTLNLDFDVLIKLIAGLLLIFFAISLLYGTTLPSSGGATLFGR</sequence>
<dbReference type="Pfam" id="PF03824">
    <property type="entry name" value="NicO"/>
    <property type="match status" value="1"/>
</dbReference>
<keyword evidence="5" id="KW-1003">Cell membrane</keyword>
<feature type="transmembrane region" description="Helical" evidence="13">
    <location>
        <begin position="108"/>
        <end position="131"/>
    </location>
</feature>
<dbReference type="PANTHER" id="PTHR40659:SF1">
    <property type="entry name" value="NICKEL_COBALT EFFLUX SYSTEM RCNA"/>
    <property type="match status" value="1"/>
</dbReference>
<protein>
    <recommendedName>
        <fullName evidence="13">Nickel/cobalt efflux system</fullName>
    </recommendedName>
</protein>
<dbReference type="AlphaFoldDB" id="I3DFU8"/>
<reference evidence="14 15" key="1">
    <citation type="submission" date="2012-03" db="EMBL/GenBank/DDBJ databases">
        <authorList>
            <person name="Harkins D.M."/>
            <person name="Madupu R."/>
            <person name="Durkin A.S."/>
            <person name="Torralba M."/>
            <person name="Methe B."/>
            <person name="Sutton G.G."/>
            <person name="Nelson K.E."/>
        </authorList>
    </citation>
    <scope>NUCLEOTIDE SEQUENCE [LARGE SCALE GENOMIC DNA]</scope>
    <source>
        <strain evidence="14 15">CCUG 2042</strain>
    </source>
</reference>
<evidence type="ECO:0000256" key="6">
    <source>
        <dbReference type="ARBA" id="ARBA00022596"/>
    </source>
</evidence>
<evidence type="ECO:0000256" key="2">
    <source>
        <dbReference type="ARBA" id="ARBA00004651"/>
    </source>
</evidence>
<name>I3DFU8_9PAST</name>
<dbReference type="PANTHER" id="PTHR40659">
    <property type="entry name" value="NICKEL/COBALT EFFLUX SYSTEM RCNA"/>
    <property type="match status" value="1"/>
</dbReference>
<keyword evidence="7 13" id="KW-0812">Transmembrane</keyword>
<dbReference type="RefSeq" id="WP_005759682.1">
    <property type="nucleotide sequence ID" value="NZ_AJSX01000017.1"/>
</dbReference>
<keyword evidence="11 13" id="KW-0472">Membrane</keyword>